<evidence type="ECO:0000313" key="1">
    <source>
        <dbReference type="EMBL" id="JAE13929.1"/>
    </source>
</evidence>
<dbReference type="AlphaFoldDB" id="A0A0A9FRP8"/>
<reference evidence="1" key="2">
    <citation type="journal article" date="2015" name="Data Brief">
        <title>Shoot transcriptome of the giant reed, Arundo donax.</title>
        <authorList>
            <person name="Barrero R.A."/>
            <person name="Guerrero F.D."/>
            <person name="Moolhuijzen P."/>
            <person name="Goolsby J.A."/>
            <person name="Tidwell J."/>
            <person name="Bellgard S.E."/>
            <person name="Bellgard M.I."/>
        </authorList>
    </citation>
    <scope>NUCLEOTIDE SEQUENCE</scope>
    <source>
        <tissue evidence="1">Shoot tissue taken approximately 20 cm above the soil surface</tissue>
    </source>
</reference>
<reference evidence="1" key="1">
    <citation type="submission" date="2014-09" db="EMBL/GenBank/DDBJ databases">
        <authorList>
            <person name="Magalhaes I.L.F."/>
            <person name="Oliveira U."/>
            <person name="Santos F.R."/>
            <person name="Vidigal T.H.D.A."/>
            <person name="Brescovit A.D."/>
            <person name="Santos A.J."/>
        </authorList>
    </citation>
    <scope>NUCLEOTIDE SEQUENCE</scope>
    <source>
        <tissue evidence="1">Shoot tissue taken approximately 20 cm above the soil surface</tissue>
    </source>
</reference>
<dbReference type="EMBL" id="GBRH01183967">
    <property type="protein sequence ID" value="JAE13929.1"/>
    <property type="molecule type" value="Transcribed_RNA"/>
</dbReference>
<proteinExistence type="predicted"/>
<accession>A0A0A9FRP8</accession>
<protein>
    <submittedName>
        <fullName evidence="1">Uncharacterized protein</fullName>
    </submittedName>
</protein>
<sequence length="36" mass="4474">MDSQYGNVRKYIHWHVLYSWILISRHGFSHLKQLLF</sequence>
<organism evidence="1">
    <name type="scientific">Arundo donax</name>
    <name type="common">Giant reed</name>
    <name type="synonym">Donax arundinaceus</name>
    <dbReference type="NCBI Taxonomy" id="35708"/>
    <lineage>
        <taxon>Eukaryota</taxon>
        <taxon>Viridiplantae</taxon>
        <taxon>Streptophyta</taxon>
        <taxon>Embryophyta</taxon>
        <taxon>Tracheophyta</taxon>
        <taxon>Spermatophyta</taxon>
        <taxon>Magnoliopsida</taxon>
        <taxon>Liliopsida</taxon>
        <taxon>Poales</taxon>
        <taxon>Poaceae</taxon>
        <taxon>PACMAD clade</taxon>
        <taxon>Arundinoideae</taxon>
        <taxon>Arundineae</taxon>
        <taxon>Arundo</taxon>
    </lineage>
</organism>
<name>A0A0A9FRP8_ARUDO</name>